<name>A0A388KMC4_CHABU</name>
<dbReference type="AlphaFoldDB" id="A0A388KMC4"/>
<evidence type="ECO:0008006" key="4">
    <source>
        <dbReference type="Google" id="ProtNLM"/>
    </source>
</evidence>
<comment type="caution">
    <text evidence="2">The sequence shown here is derived from an EMBL/GenBank/DDBJ whole genome shotgun (WGS) entry which is preliminary data.</text>
</comment>
<protein>
    <recommendedName>
        <fullName evidence="4">DUF4360 domain-containing protein</fullName>
    </recommendedName>
</protein>
<organism evidence="2 3">
    <name type="scientific">Chara braunii</name>
    <name type="common">Braun's stonewort</name>
    <dbReference type="NCBI Taxonomy" id="69332"/>
    <lineage>
        <taxon>Eukaryota</taxon>
        <taxon>Viridiplantae</taxon>
        <taxon>Streptophyta</taxon>
        <taxon>Charophyceae</taxon>
        <taxon>Charales</taxon>
        <taxon>Characeae</taxon>
        <taxon>Chara</taxon>
    </lineage>
</organism>
<dbReference type="InterPro" id="IPR025649">
    <property type="entry name" value="DUF4360"/>
</dbReference>
<sequence>MEQRLLRTVCPITETAGRLLLLLVLLLILQLACPGQVSALQPPPGSVKINDFDYAGSGCPPGSVELVMSDDGNAMTLKFTKHLATTYKSAVHRKRTCTASVGLSYPAEFAIGVGSVSVRGYAKLDGGVSGSIKAPYYFSGQRGMASSKRVIKGPFNNNFEYSDSFGPVYSACGTEPKLSIVTEIKVNPGRAAKGGGFIRVESTPQILDLVWKRC</sequence>
<dbReference type="PANTHER" id="PTHR38847">
    <property type="match status" value="1"/>
</dbReference>
<evidence type="ECO:0000256" key="1">
    <source>
        <dbReference type="SAM" id="SignalP"/>
    </source>
</evidence>
<dbReference type="Pfam" id="PF14273">
    <property type="entry name" value="DUF4360"/>
    <property type="match status" value="1"/>
</dbReference>
<dbReference type="PANTHER" id="PTHR38847:SF1">
    <property type="entry name" value="PSEUDOURIDINE SYNTHASE RSUA_RLUA-LIKE DOMAIN-CONTAINING PROTEIN"/>
    <property type="match status" value="1"/>
</dbReference>
<accession>A0A388KMC4</accession>
<feature type="chain" id="PRO_5017470468" description="DUF4360 domain-containing protein" evidence="1">
    <location>
        <begin position="40"/>
        <end position="214"/>
    </location>
</feature>
<gene>
    <name evidence="2" type="ORF">CBR_g8509</name>
</gene>
<evidence type="ECO:0000313" key="2">
    <source>
        <dbReference type="EMBL" id="GBG71206.1"/>
    </source>
</evidence>
<dbReference type="EMBL" id="BFEA01000143">
    <property type="protein sequence ID" value="GBG71206.1"/>
    <property type="molecule type" value="Genomic_DNA"/>
</dbReference>
<dbReference type="Gramene" id="GBG71206">
    <property type="protein sequence ID" value="GBG71206"/>
    <property type="gene ID" value="CBR_g8509"/>
</dbReference>
<dbReference type="OrthoDB" id="152248at2759"/>
<keyword evidence="1" id="KW-0732">Signal</keyword>
<dbReference type="Proteomes" id="UP000265515">
    <property type="component" value="Unassembled WGS sequence"/>
</dbReference>
<proteinExistence type="predicted"/>
<evidence type="ECO:0000313" key="3">
    <source>
        <dbReference type="Proteomes" id="UP000265515"/>
    </source>
</evidence>
<reference evidence="2 3" key="1">
    <citation type="journal article" date="2018" name="Cell">
        <title>The Chara Genome: Secondary Complexity and Implications for Plant Terrestrialization.</title>
        <authorList>
            <person name="Nishiyama T."/>
            <person name="Sakayama H."/>
            <person name="Vries J.D."/>
            <person name="Buschmann H."/>
            <person name="Saint-Marcoux D."/>
            <person name="Ullrich K.K."/>
            <person name="Haas F.B."/>
            <person name="Vanderstraeten L."/>
            <person name="Becker D."/>
            <person name="Lang D."/>
            <person name="Vosolsobe S."/>
            <person name="Rombauts S."/>
            <person name="Wilhelmsson P.K.I."/>
            <person name="Janitza P."/>
            <person name="Kern R."/>
            <person name="Heyl A."/>
            <person name="Rumpler F."/>
            <person name="Villalobos L.I.A.C."/>
            <person name="Clay J.M."/>
            <person name="Skokan R."/>
            <person name="Toyoda A."/>
            <person name="Suzuki Y."/>
            <person name="Kagoshima H."/>
            <person name="Schijlen E."/>
            <person name="Tajeshwar N."/>
            <person name="Catarino B."/>
            <person name="Hetherington A.J."/>
            <person name="Saltykova A."/>
            <person name="Bonnot C."/>
            <person name="Breuninger H."/>
            <person name="Symeonidi A."/>
            <person name="Radhakrishnan G.V."/>
            <person name="Van Nieuwerburgh F."/>
            <person name="Deforce D."/>
            <person name="Chang C."/>
            <person name="Karol K.G."/>
            <person name="Hedrich R."/>
            <person name="Ulvskov P."/>
            <person name="Glockner G."/>
            <person name="Delwiche C.F."/>
            <person name="Petrasek J."/>
            <person name="Van de Peer Y."/>
            <person name="Friml J."/>
            <person name="Beilby M."/>
            <person name="Dolan L."/>
            <person name="Kohara Y."/>
            <person name="Sugano S."/>
            <person name="Fujiyama A."/>
            <person name="Delaux P.-M."/>
            <person name="Quint M."/>
            <person name="TheiBen G."/>
            <person name="Hagemann M."/>
            <person name="Harholt J."/>
            <person name="Dunand C."/>
            <person name="Zachgo S."/>
            <person name="Langdale J."/>
            <person name="Maumus F."/>
            <person name="Straeten D.V.D."/>
            <person name="Gould S.B."/>
            <person name="Rensing S.A."/>
        </authorList>
    </citation>
    <scope>NUCLEOTIDE SEQUENCE [LARGE SCALE GENOMIC DNA]</scope>
    <source>
        <strain evidence="2 3">S276</strain>
    </source>
</reference>
<feature type="signal peptide" evidence="1">
    <location>
        <begin position="1"/>
        <end position="39"/>
    </location>
</feature>
<keyword evidence="3" id="KW-1185">Reference proteome</keyword>